<feature type="region of interest" description="Disordered" evidence="1">
    <location>
        <begin position="1"/>
        <end position="42"/>
    </location>
</feature>
<accession>A0ABX5B913</accession>
<feature type="transmembrane region" description="Helical" evidence="2">
    <location>
        <begin position="49"/>
        <end position="75"/>
    </location>
</feature>
<protein>
    <submittedName>
        <fullName evidence="3">Uncharacterized protein</fullName>
    </submittedName>
</protein>
<dbReference type="Proteomes" id="UP000238924">
    <property type="component" value="Unassembled WGS sequence"/>
</dbReference>
<keyword evidence="2" id="KW-0472">Membrane</keyword>
<feature type="compositionally biased region" description="Basic and acidic residues" evidence="1">
    <location>
        <begin position="13"/>
        <end position="42"/>
    </location>
</feature>
<keyword evidence="4" id="KW-1185">Reference proteome</keyword>
<evidence type="ECO:0000256" key="1">
    <source>
        <dbReference type="SAM" id="MobiDB-lite"/>
    </source>
</evidence>
<feature type="compositionally biased region" description="Low complexity" evidence="1">
    <location>
        <begin position="1"/>
        <end position="12"/>
    </location>
</feature>
<evidence type="ECO:0000313" key="4">
    <source>
        <dbReference type="Proteomes" id="UP000238924"/>
    </source>
</evidence>
<feature type="transmembrane region" description="Helical" evidence="2">
    <location>
        <begin position="95"/>
        <end position="114"/>
    </location>
</feature>
<organism evidence="3 4">
    <name type="scientific">Brachyspira murdochii</name>
    <dbReference type="NCBI Taxonomy" id="84378"/>
    <lineage>
        <taxon>Bacteria</taxon>
        <taxon>Pseudomonadati</taxon>
        <taxon>Spirochaetota</taxon>
        <taxon>Spirochaetia</taxon>
        <taxon>Brachyspirales</taxon>
        <taxon>Brachyspiraceae</taxon>
        <taxon>Brachyspira</taxon>
    </lineage>
</organism>
<gene>
    <name evidence="3" type="ORF">DJ52_00770</name>
</gene>
<sequence length="118" mass="13428">MASKSNNKINVKINKDLNNEFDPKDNDNEDLDTKAKNEEKRQSISEKKFIFWVKIVSIIVCSACLIAIFIVYIFHLIFPNNCRWLSENNLSEIKSIAVAVGSGVFSSLASSYFFNSKK</sequence>
<keyword evidence="2" id="KW-1133">Transmembrane helix</keyword>
<dbReference type="RefSeq" id="WP_104617819.1">
    <property type="nucleotide sequence ID" value="NZ_JJMJ01000016.1"/>
</dbReference>
<comment type="caution">
    <text evidence="3">The sequence shown here is derived from an EMBL/GenBank/DDBJ whole genome shotgun (WGS) entry which is preliminary data.</text>
</comment>
<reference evidence="3 4" key="1">
    <citation type="submission" date="2014-04" db="EMBL/GenBank/DDBJ databases">
        <title>Whole genome sequence of 'Brachyspira hampsonii' D13-03603F2.</title>
        <authorList>
            <person name="Patterson A.H."/>
            <person name="Chaban B."/>
            <person name="Fernando C."/>
            <person name="Harding J.C."/>
            <person name="Hill J.E."/>
        </authorList>
    </citation>
    <scope>NUCLEOTIDE SEQUENCE [LARGE SCALE GENOMIC DNA]</scope>
    <source>
        <strain evidence="3 4">D13-03603F2</strain>
    </source>
</reference>
<evidence type="ECO:0000313" key="3">
    <source>
        <dbReference type="EMBL" id="PPS23148.1"/>
    </source>
</evidence>
<evidence type="ECO:0000256" key="2">
    <source>
        <dbReference type="SAM" id="Phobius"/>
    </source>
</evidence>
<keyword evidence="2" id="KW-0812">Transmembrane</keyword>
<dbReference type="EMBL" id="JJMJ01000016">
    <property type="protein sequence ID" value="PPS23148.1"/>
    <property type="molecule type" value="Genomic_DNA"/>
</dbReference>
<proteinExistence type="predicted"/>
<name>A0ABX5B913_9SPIR</name>